<feature type="compositionally biased region" description="Polar residues" evidence="1">
    <location>
        <begin position="857"/>
        <end position="867"/>
    </location>
</feature>
<feature type="compositionally biased region" description="Low complexity" evidence="1">
    <location>
        <begin position="749"/>
        <end position="760"/>
    </location>
</feature>
<sequence length="1115" mass="123117">MFFDVLDMTTAYMQYITLLLHLSPESLLSFYIAPLEAIQFMMLRAYDKMEEVQRYENPLRVDLPGWLPLDIRVQCVCVVVIGPLALSTLGLLFVYGKPAYAWFVCLLSSLFMFLFGFILLPSMAAFTFPGPSLPSKSMLGILGDVGLPLFAVLLAVGLVSMGLARLRQLRRDAVELERFIDEERERCGSQRITQQVVDRQGIDLVTVAAERVHSARREYCIAHLDVGDVMWQGACVLMLLIGSFVLLGAVPTPPIYPMQQSIVFKAVGSLTFVFFAVSVLWWITSMLKKGRRYLCTCSAAFDLHALSLIMMVASLLYINVVANFTSIVHCVPLTCEAESRMQHPASLFPPLSSLMEQSRIADSPVRCLPCDFHNYTQKCATSFQQSLCATAQKRMDGFYKAIDVLIFVFYILLLLYLQLYVAQYGARMLHDVYPLEQRYHDVFTAEELYLQKFRFYRLSFLLQKIVLGFGTCFMQRGQHRRLAWVGILFFLVVSLIALCCAVYLRPLSRLTEFIYFPLLQAVVHMCSLVFLVAWNFGSAAVPLVVWVILPIALMGVPAIALVVVTVLSRHEERRRDDLLQRRLVLGVTAAYVMSGAWEQQAQSSSPTQLQPGDSEARQQPSRQTGNPRMPEEDSDGEATRPCGSESTPRDRVSFNASPLASAAAAGISTVTGARVAALPQRDSLNIDSLGRTPAVMALSPAAPSVHHPKPAAERLLSPSSLTPDATVHLYWPSTNCACSATSSRRRAPSPDQTTAASIHPTTITTTASAHASVATVHSANADQALPALLLKRKWWDFTRALGAMAIERQWWHPSCSSATASRGLAEGRQEQQQRRRSMVSVAASSFTKSPPPLFQRTGPTSAASSAAVNACDHGSGASAAQPARRASEEEPPQRRKASFRQRGVDVDVAASAPIFGFEQRVQQQPGARILSERAAARFGAPPPALALASRGISTPSRRLSHFSYVCVPAVLELSDQRRAIFIAASSASAVRDVTGERPTSGTQFRHGSADRLHSVAPADPLGQQFRCLCPLRERLKELHWEHCEQLTAVQHYIDCEINETVWRDGYDNAITDEYAVRELCGMGFKNNCTVVVGQGTVRLEGCDAAAVSEDAMQRW</sequence>
<keyword evidence="2" id="KW-1133">Transmembrane helix</keyword>
<dbReference type="VEuPathDB" id="TriTrypDB:LdCL_100016900"/>
<accession>A0A504XFX0</accession>
<feature type="transmembrane region" description="Helical" evidence="2">
    <location>
        <begin position="516"/>
        <end position="537"/>
    </location>
</feature>
<feature type="transmembrane region" description="Helical" evidence="2">
    <location>
        <begin position="145"/>
        <end position="164"/>
    </location>
</feature>
<reference evidence="4" key="1">
    <citation type="submission" date="2019-02" db="EMBL/GenBank/DDBJ databases">
        <title>FDA dAtabase for Regulatory Grade micrObial Sequences (FDA-ARGOS): Supporting development and validation of Infectious Disease Dx tests.</title>
        <authorList>
            <person name="Duncan R."/>
            <person name="Fisher C."/>
            <person name="Tallon L."/>
            <person name="Sadzewicz L."/>
            <person name="Sengamalay N."/>
            <person name="Ott S."/>
            <person name="Godinez A."/>
            <person name="Nagaraj S."/>
            <person name="Vavikolanu K."/>
            <person name="Nadendla S."/>
            <person name="Aluvathingal J."/>
            <person name="Sichtig H."/>
        </authorList>
    </citation>
    <scope>NUCLEOTIDE SEQUENCE [LARGE SCALE GENOMIC DNA]</scope>
    <source>
        <strain evidence="4">FDAARGOS_361</strain>
    </source>
</reference>
<dbReference type="PANTHER" id="PTHR34993">
    <property type="entry name" value="TRANSMEMBRANE PROTEIN"/>
    <property type="match status" value="1"/>
</dbReference>
<feature type="transmembrane region" description="Helical" evidence="2">
    <location>
        <begin position="482"/>
        <end position="504"/>
    </location>
</feature>
<feature type="transmembrane region" description="Helical" evidence="2">
    <location>
        <begin position="404"/>
        <end position="422"/>
    </location>
</feature>
<keyword evidence="2" id="KW-0812">Transmembrane</keyword>
<dbReference type="VEuPathDB" id="TriTrypDB:LDHU3_10.1340"/>
<feature type="transmembrane region" description="Helical" evidence="2">
    <location>
        <begin position="262"/>
        <end position="283"/>
    </location>
</feature>
<feature type="region of interest" description="Disordered" evidence="1">
    <location>
        <begin position="821"/>
        <end position="901"/>
    </location>
</feature>
<feature type="transmembrane region" description="Helical" evidence="2">
    <location>
        <begin position="543"/>
        <end position="567"/>
    </location>
</feature>
<protein>
    <submittedName>
        <fullName evidence="3">Putative integral membrane protein</fullName>
    </submittedName>
</protein>
<evidence type="ECO:0000256" key="2">
    <source>
        <dbReference type="SAM" id="Phobius"/>
    </source>
</evidence>
<proteinExistence type="predicted"/>
<feature type="region of interest" description="Disordered" evidence="1">
    <location>
        <begin position="602"/>
        <end position="652"/>
    </location>
</feature>
<dbReference type="PANTHER" id="PTHR34993:SF1">
    <property type="entry name" value="TRANSMEMBRANE PROTEIN"/>
    <property type="match status" value="1"/>
</dbReference>
<organism evidence="3 4">
    <name type="scientific">Leishmania donovani</name>
    <dbReference type="NCBI Taxonomy" id="5661"/>
    <lineage>
        <taxon>Eukaryota</taxon>
        <taxon>Discoba</taxon>
        <taxon>Euglenozoa</taxon>
        <taxon>Kinetoplastea</taxon>
        <taxon>Metakinetoplastina</taxon>
        <taxon>Trypanosomatida</taxon>
        <taxon>Trypanosomatidae</taxon>
        <taxon>Leishmaniinae</taxon>
        <taxon>Leishmania</taxon>
    </lineage>
</organism>
<feature type="region of interest" description="Disordered" evidence="1">
    <location>
        <begin position="740"/>
        <end position="760"/>
    </location>
</feature>
<keyword evidence="2" id="KW-0472">Membrane</keyword>
<comment type="caution">
    <text evidence="3">The sequence shown here is derived from an EMBL/GenBank/DDBJ whole genome shotgun (WGS) entry which is preliminary data.</text>
</comment>
<feature type="transmembrane region" description="Helical" evidence="2">
    <location>
        <begin position="295"/>
        <end position="318"/>
    </location>
</feature>
<evidence type="ECO:0000256" key="1">
    <source>
        <dbReference type="SAM" id="MobiDB-lite"/>
    </source>
</evidence>
<feature type="transmembrane region" description="Helical" evidence="2">
    <location>
        <begin position="229"/>
        <end position="250"/>
    </location>
</feature>
<feature type="transmembrane region" description="Helical" evidence="2">
    <location>
        <begin position="71"/>
        <end position="94"/>
    </location>
</feature>
<dbReference type="Proteomes" id="UP000318447">
    <property type="component" value="Unassembled WGS sequence"/>
</dbReference>
<dbReference type="AlphaFoldDB" id="A0A504XFX0"/>
<dbReference type="VEuPathDB" id="TriTrypDB:LdCL_100016700"/>
<dbReference type="VEuPathDB" id="TriTrypDB:LdCL_100016600"/>
<feature type="transmembrane region" description="Helical" evidence="2">
    <location>
        <begin position="101"/>
        <end position="125"/>
    </location>
</feature>
<evidence type="ECO:0000313" key="3">
    <source>
        <dbReference type="EMBL" id="TPP46575.1"/>
    </source>
</evidence>
<dbReference type="VEuPathDB" id="TriTrypDB:LdBPK_100990.1"/>
<name>A0A504XFX0_LEIDO</name>
<evidence type="ECO:0000313" key="4">
    <source>
        <dbReference type="Proteomes" id="UP000318447"/>
    </source>
</evidence>
<dbReference type="EMBL" id="RHLC01000036">
    <property type="protein sequence ID" value="TPP46575.1"/>
    <property type="molecule type" value="Genomic_DNA"/>
</dbReference>
<gene>
    <name evidence="3" type="ORF">CGC21_23410</name>
</gene>
<feature type="compositionally biased region" description="Polar residues" evidence="1">
    <location>
        <begin position="602"/>
        <end position="626"/>
    </location>
</feature>